<comment type="similarity">
    <text evidence="1">Belongs to the serpin family.</text>
</comment>
<accession>A0A926HSR7</accession>
<dbReference type="PANTHER" id="PTHR11461">
    <property type="entry name" value="SERINE PROTEASE INHIBITOR, SERPIN"/>
    <property type="match status" value="1"/>
</dbReference>
<dbReference type="PANTHER" id="PTHR11461:SF211">
    <property type="entry name" value="GH10112P-RELATED"/>
    <property type="match status" value="1"/>
</dbReference>
<dbReference type="InterPro" id="IPR023796">
    <property type="entry name" value="Serpin_dom"/>
</dbReference>
<dbReference type="InterPro" id="IPR036186">
    <property type="entry name" value="Serpin_sf"/>
</dbReference>
<dbReference type="Proteomes" id="UP000620366">
    <property type="component" value="Unassembled WGS sequence"/>
</dbReference>
<keyword evidence="2" id="KW-1133">Transmembrane helix</keyword>
<protein>
    <submittedName>
        <fullName evidence="4">Serpin family protein</fullName>
    </submittedName>
</protein>
<evidence type="ECO:0000313" key="5">
    <source>
        <dbReference type="Proteomes" id="UP000620366"/>
    </source>
</evidence>
<keyword evidence="2" id="KW-0812">Transmembrane</keyword>
<name>A0A926HSR7_9FIRM</name>
<dbReference type="RefSeq" id="WP_249298714.1">
    <property type="nucleotide sequence ID" value="NZ_JACRSP010000001.1"/>
</dbReference>
<sequence>MFEEYRRAAEKIHAPQSLVQTVIQNTEKKRNKPRAWRYGAALAAVALVLTVSILLWQSAPVAYAIAEPEYPGRVKFDDYEASREKWSIELDEEFLNNLGGFSYRSAGVLADAGEKNAMYSPLSFYMALAVLAQSASDETQQEIVAALGMRSIDQIESQTAKLYRRLYTDNEIGQLKIASSLWFAEGLNVKEAFLEQTARNYYAGSYRADFSSGEAAQRMAKWVSDNTGGLLGGDPAALQSDPMTLMSILNTVYFHDEWVDRFNADRTAEDTFYLADGSTVRCDFLNSRYSSHGYAHGDGYTRSSLSFKNGSRMVFVLPHEGVTPESILSDPDRLRAALTGEGAQESGGMGEVVFQIPKFDFSTDLDLTALARELGIERAFSADAEFDNLLDGPQLLEYPLSVGSMRQQTSIAIDENGCEAAAFTRIDYTGAAMPEGRADMILNRPFLFAVTGIDDVPLFIGVVNNPILQ</sequence>
<comment type="caution">
    <text evidence="4">The sequence shown here is derived from an EMBL/GenBank/DDBJ whole genome shotgun (WGS) entry which is preliminary data.</text>
</comment>
<dbReference type="SMART" id="SM00093">
    <property type="entry name" value="SERPIN"/>
    <property type="match status" value="1"/>
</dbReference>
<evidence type="ECO:0000256" key="2">
    <source>
        <dbReference type="SAM" id="Phobius"/>
    </source>
</evidence>
<feature type="domain" description="Serpin" evidence="3">
    <location>
        <begin position="101"/>
        <end position="466"/>
    </location>
</feature>
<dbReference type="GO" id="GO:0005615">
    <property type="term" value="C:extracellular space"/>
    <property type="evidence" value="ECO:0007669"/>
    <property type="project" value="InterPro"/>
</dbReference>
<dbReference type="InterPro" id="IPR042178">
    <property type="entry name" value="Serpin_sf_1"/>
</dbReference>
<dbReference type="GO" id="GO:0004867">
    <property type="term" value="F:serine-type endopeptidase inhibitor activity"/>
    <property type="evidence" value="ECO:0007669"/>
    <property type="project" value="InterPro"/>
</dbReference>
<gene>
    <name evidence="4" type="ORF">H8695_00105</name>
</gene>
<evidence type="ECO:0000256" key="1">
    <source>
        <dbReference type="RuleBase" id="RU000411"/>
    </source>
</evidence>
<dbReference type="Gene3D" id="2.30.39.10">
    <property type="entry name" value="Alpha-1-antitrypsin, domain 1"/>
    <property type="match status" value="1"/>
</dbReference>
<dbReference type="AlphaFoldDB" id="A0A926HSR7"/>
<evidence type="ECO:0000259" key="3">
    <source>
        <dbReference type="SMART" id="SM00093"/>
    </source>
</evidence>
<dbReference type="Pfam" id="PF00079">
    <property type="entry name" value="Serpin"/>
    <property type="match status" value="1"/>
</dbReference>
<dbReference type="Gene3D" id="3.30.497.10">
    <property type="entry name" value="Antithrombin, subunit I, domain 2"/>
    <property type="match status" value="1"/>
</dbReference>
<dbReference type="InterPro" id="IPR042185">
    <property type="entry name" value="Serpin_sf_2"/>
</dbReference>
<dbReference type="InterPro" id="IPR000215">
    <property type="entry name" value="Serpin_fam"/>
</dbReference>
<proteinExistence type="inferred from homology"/>
<keyword evidence="2" id="KW-0472">Membrane</keyword>
<reference evidence="4" key="1">
    <citation type="submission" date="2020-08" db="EMBL/GenBank/DDBJ databases">
        <title>Genome public.</title>
        <authorList>
            <person name="Liu C."/>
            <person name="Sun Q."/>
        </authorList>
    </citation>
    <scope>NUCLEOTIDE SEQUENCE</scope>
    <source>
        <strain evidence="4">BX7</strain>
    </source>
</reference>
<dbReference type="SUPFAM" id="SSF56574">
    <property type="entry name" value="Serpins"/>
    <property type="match status" value="1"/>
</dbReference>
<organism evidence="4 5">
    <name type="scientific">Feifania hominis</name>
    <dbReference type="NCBI Taxonomy" id="2763660"/>
    <lineage>
        <taxon>Bacteria</taxon>
        <taxon>Bacillati</taxon>
        <taxon>Bacillota</taxon>
        <taxon>Clostridia</taxon>
        <taxon>Eubacteriales</taxon>
        <taxon>Feifaniaceae</taxon>
        <taxon>Feifania</taxon>
    </lineage>
</organism>
<feature type="transmembrane region" description="Helical" evidence="2">
    <location>
        <begin position="35"/>
        <end position="56"/>
    </location>
</feature>
<evidence type="ECO:0000313" key="4">
    <source>
        <dbReference type="EMBL" id="MBC8535099.1"/>
    </source>
</evidence>
<dbReference type="EMBL" id="JACRSP010000001">
    <property type="protein sequence ID" value="MBC8535099.1"/>
    <property type="molecule type" value="Genomic_DNA"/>
</dbReference>
<keyword evidence="5" id="KW-1185">Reference proteome</keyword>